<dbReference type="InterPro" id="IPR000182">
    <property type="entry name" value="GNAT_dom"/>
</dbReference>
<dbReference type="Gene3D" id="3.40.630.30">
    <property type="match status" value="1"/>
</dbReference>
<dbReference type="SUPFAM" id="SSF55729">
    <property type="entry name" value="Acyl-CoA N-acyltransferases (Nat)"/>
    <property type="match status" value="1"/>
</dbReference>
<sequence length="152" mass="15726">MAAVHESLLGDAAAVAHFASPGALLSRDAVAFVVRFAGQPVACAMTVLSGGSAGVYWVATRADARRRGFGELATRAAVRAGFEYGARVVTLQSTEQGVPLYRKLGFAPFTTYPRYVVPGPVGPDPGPPPLSNPSTGGGRTLNSPPIVRSEES</sequence>
<dbReference type="EMBL" id="SMKA01000416">
    <property type="protein sequence ID" value="TDC14418.1"/>
    <property type="molecule type" value="Genomic_DNA"/>
</dbReference>
<reference evidence="3 4" key="1">
    <citation type="submission" date="2019-03" db="EMBL/GenBank/DDBJ databases">
        <title>Draft genome sequences of novel Actinobacteria.</title>
        <authorList>
            <person name="Sahin N."/>
            <person name="Ay H."/>
            <person name="Saygin H."/>
        </authorList>
    </citation>
    <scope>NUCLEOTIDE SEQUENCE [LARGE SCALE GENOMIC DNA]</scope>
    <source>
        <strain evidence="3 4">JCM 30547</strain>
    </source>
</reference>
<comment type="caution">
    <text evidence="3">The sequence shown here is derived from an EMBL/GenBank/DDBJ whole genome shotgun (WGS) entry which is preliminary data.</text>
</comment>
<keyword evidence="4" id="KW-1185">Reference proteome</keyword>
<dbReference type="InterPro" id="IPR016181">
    <property type="entry name" value="Acyl_CoA_acyltransferase"/>
</dbReference>
<evidence type="ECO:0000259" key="2">
    <source>
        <dbReference type="PROSITE" id="PS51186"/>
    </source>
</evidence>
<evidence type="ECO:0000256" key="1">
    <source>
        <dbReference type="SAM" id="MobiDB-lite"/>
    </source>
</evidence>
<feature type="domain" description="N-acetyltransferase" evidence="2">
    <location>
        <begin position="1"/>
        <end position="127"/>
    </location>
</feature>
<feature type="compositionally biased region" description="Pro residues" evidence="1">
    <location>
        <begin position="120"/>
        <end position="131"/>
    </location>
</feature>
<dbReference type="Pfam" id="PF00583">
    <property type="entry name" value="Acetyltransf_1"/>
    <property type="match status" value="1"/>
</dbReference>
<protein>
    <submittedName>
        <fullName evidence="3">GNAT family N-acetyltransferase</fullName>
    </submittedName>
</protein>
<evidence type="ECO:0000313" key="3">
    <source>
        <dbReference type="EMBL" id="TDC14418.1"/>
    </source>
</evidence>
<dbReference type="GO" id="GO:0016747">
    <property type="term" value="F:acyltransferase activity, transferring groups other than amino-acyl groups"/>
    <property type="evidence" value="ECO:0007669"/>
    <property type="project" value="InterPro"/>
</dbReference>
<dbReference type="Proteomes" id="UP000295075">
    <property type="component" value="Unassembled WGS sequence"/>
</dbReference>
<dbReference type="AlphaFoldDB" id="A0A4R4NX63"/>
<gene>
    <name evidence="3" type="ORF">E1261_43090</name>
</gene>
<keyword evidence="3" id="KW-0808">Transferase</keyword>
<proteinExistence type="predicted"/>
<dbReference type="CDD" id="cd04301">
    <property type="entry name" value="NAT_SF"/>
    <property type="match status" value="1"/>
</dbReference>
<organism evidence="3 4">
    <name type="scientific">Kribbella albertanoniae</name>
    <dbReference type="NCBI Taxonomy" id="1266829"/>
    <lineage>
        <taxon>Bacteria</taxon>
        <taxon>Bacillati</taxon>
        <taxon>Actinomycetota</taxon>
        <taxon>Actinomycetes</taxon>
        <taxon>Propionibacteriales</taxon>
        <taxon>Kribbellaceae</taxon>
        <taxon>Kribbella</taxon>
    </lineage>
</organism>
<accession>A0A4R4NX63</accession>
<dbReference type="PROSITE" id="PS51186">
    <property type="entry name" value="GNAT"/>
    <property type="match status" value="1"/>
</dbReference>
<feature type="region of interest" description="Disordered" evidence="1">
    <location>
        <begin position="118"/>
        <end position="152"/>
    </location>
</feature>
<evidence type="ECO:0000313" key="4">
    <source>
        <dbReference type="Proteomes" id="UP000295075"/>
    </source>
</evidence>
<name>A0A4R4NX63_9ACTN</name>
<dbReference type="OrthoDB" id="5243104at2"/>